<evidence type="ECO:0000256" key="1">
    <source>
        <dbReference type="SAM" id="Phobius"/>
    </source>
</evidence>
<proteinExistence type="predicted"/>
<evidence type="ECO:0000313" key="2">
    <source>
        <dbReference type="Proteomes" id="UP000095287"/>
    </source>
</evidence>
<feature type="transmembrane region" description="Helical" evidence="1">
    <location>
        <begin position="58"/>
        <end position="75"/>
    </location>
</feature>
<dbReference type="Proteomes" id="UP000095287">
    <property type="component" value="Unplaced"/>
</dbReference>
<dbReference type="AlphaFoldDB" id="A0A1I8ANU9"/>
<name>A0A1I8ANU9_9BILA</name>
<keyword evidence="2" id="KW-1185">Reference proteome</keyword>
<reference evidence="3" key="1">
    <citation type="submission" date="2016-11" db="UniProtKB">
        <authorList>
            <consortium name="WormBaseParasite"/>
        </authorList>
    </citation>
    <scope>IDENTIFICATION</scope>
</reference>
<dbReference type="WBParaSite" id="L893_g7527.t1">
    <property type="protein sequence ID" value="L893_g7527.t1"/>
    <property type="gene ID" value="L893_g7527"/>
</dbReference>
<keyword evidence="1" id="KW-0472">Membrane</keyword>
<evidence type="ECO:0000313" key="3">
    <source>
        <dbReference type="WBParaSite" id="L893_g7527.t1"/>
    </source>
</evidence>
<sequence length="92" mass="10794">MIVKKEKLKTAAASDYIAQAIKNRIVAAIRKAFPSFFGMLLLRSRPCLLERDYIPKTFEWFVLVILTLCYIPVTFKRSVHPLHERFVLIKNR</sequence>
<accession>A0A1I8ANU9</accession>
<keyword evidence="1" id="KW-1133">Transmembrane helix</keyword>
<organism evidence="2 3">
    <name type="scientific">Steinernema glaseri</name>
    <dbReference type="NCBI Taxonomy" id="37863"/>
    <lineage>
        <taxon>Eukaryota</taxon>
        <taxon>Metazoa</taxon>
        <taxon>Ecdysozoa</taxon>
        <taxon>Nematoda</taxon>
        <taxon>Chromadorea</taxon>
        <taxon>Rhabditida</taxon>
        <taxon>Tylenchina</taxon>
        <taxon>Panagrolaimomorpha</taxon>
        <taxon>Strongyloidoidea</taxon>
        <taxon>Steinernematidae</taxon>
        <taxon>Steinernema</taxon>
    </lineage>
</organism>
<protein>
    <submittedName>
        <fullName evidence="3">Bestrophin homolog</fullName>
    </submittedName>
</protein>
<keyword evidence="1" id="KW-0812">Transmembrane</keyword>